<dbReference type="KEGG" id="cau:Caur_3082"/>
<name>A9WHF5_CHLAA</name>
<dbReference type="EnsemblBacteria" id="ABY36281">
    <property type="protein sequence ID" value="ABY36281"/>
    <property type="gene ID" value="Caur_3082"/>
</dbReference>
<protein>
    <submittedName>
        <fullName evidence="1">Uncharacterized protein</fullName>
    </submittedName>
</protein>
<dbReference type="InParanoid" id="A9WHF5"/>
<organism evidence="1 2">
    <name type="scientific">Chloroflexus aurantiacus (strain ATCC 29366 / DSM 635 / J-10-fl)</name>
    <dbReference type="NCBI Taxonomy" id="324602"/>
    <lineage>
        <taxon>Bacteria</taxon>
        <taxon>Bacillati</taxon>
        <taxon>Chloroflexota</taxon>
        <taxon>Chloroflexia</taxon>
        <taxon>Chloroflexales</taxon>
        <taxon>Chloroflexineae</taxon>
        <taxon>Chloroflexaceae</taxon>
        <taxon>Chloroflexus</taxon>
    </lineage>
</organism>
<dbReference type="EMBL" id="CP000909">
    <property type="protein sequence ID" value="ABY36281.1"/>
    <property type="molecule type" value="Genomic_DNA"/>
</dbReference>
<evidence type="ECO:0000313" key="2">
    <source>
        <dbReference type="Proteomes" id="UP000002008"/>
    </source>
</evidence>
<sequence>MKESMPMNSEYVERFESPDGSFAIEVMSEEVRMSHWINSFRIVKNGSGVVVWEPARSWSLESHTWLNGNEVELVLRKYPDSPYLTVRIDCIGRTAQFNNAVFPLATLETVMNLET</sequence>
<dbReference type="HOGENOM" id="CLU_2179146_0_0_0"/>
<dbReference type="AlphaFoldDB" id="A9WHF5"/>
<keyword evidence="2" id="KW-1185">Reference proteome</keyword>
<evidence type="ECO:0000313" key="1">
    <source>
        <dbReference type="EMBL" id="ABY36281.1"/>
    </source>
</evidence>
<proteinExistence type="predicted"/>
<accession>A9WHF5</accession>
<dbReference type="Proteomes" id="UP000002008">
    <property type="component" value="Chromosome"/>
</dbReference>
<gene>
    <name evidence="1" type="ordered locus">Caur_3082</name>
</gene>
<reference evidence="2" key="1">
    <citation type="journal article" date="2011" name="BMC Genomics">
        <title>Complete genome sequence of the filamentous anoxygenic phototrophic bacterium Chloroflexus aurantiacus.</title>
        <authorList>
            <person name="Tang K.H."/>
            <person name="Barry K."/>
            <person name="Chertkov O."/>
            <person name="Dalin E."/>
            <person name="Han C.S."/>
            <person name="Hauser L.J."/>
            <person name="Honchak B.M."/>
            <person name="Karbach L.E."/>
            <person name="Land M.L."/>
            <person name="Lapidus A."/>
            <person name="Larimer F.W."/>
            <person name="Mikhailova N."/>
            <person name="Pitluck S."/>
            <person name="Pierson B.K."/>
            <person name="Blankenship R.E."/>
        </authorList>
    </citation>
    <scope>NUCLEOTIDE SEQUENCE [LARGE SCALE GENOMIC DNA]</scope>
    <source>
        <strain evidence="2">ATCC 29366 / DSM 635 / J-10-fl</strain>
    </source>
</reference>